<reference evidence="2" key="1">
    <citation type="submission" date="2012-04" db="EMBL/GenBank/DDBJ databases">
        <authorList>
            <person name="Borisov I.G."/>
            <person name="Ivanikova N.V."/>
            <person name="Pinevich A.V."/>
        </authorList>
    </citation>
    <scope>NUCLEOTIDE SEQUENCE</scope>
    <source>
        <strain evidence="2">CALU 1027</strain>
    </source>
</reference>
<accession>A0A0M2PY27</accession>
<feature type="transmembrane region" description="Helical" evidence="1">
    <location>
        <begin position="212"/>
        <end position="229"/>
    </location>
</feature>
<dbReference type="OrthoDB" id="8149352at2"/>
<dbReference type="AlphaFoldDB" id="A0A0M2PY27"/>
<dbReference type="RefSeq" id="WP_017713954.1">
    <property type="nucleotide sequence ID" value="NZ_KB235941.1"/>
</dbReference>
<dbReference type="GO" id="GO:0016779">
    <property type="term" value="F:nucleotidyltransferase activity"/>
    <property type="evidence" value="ECO:0007669"/>
    <property type="project" value="UniProtKB-KW"/>
</dbReference>
<proteinExistence type="predicted"/>
<protein>
    <submittedName>
        <fullName evidence="2">Phosphatidate cytidylyltransferase</fullName>
    </submittedName>
</protein>
<sequence>MPWQLADPLTLGINVGWVALWLALVGFSAWWLHRQPNSEPEFVRKTVHIGTGNVILLAWWLQIPAGFAIAASLLFSAISLLSYYLPLLPGINSVGRSSFGTFFYAASIGLLVAWFWPLDLPQFAVLGILVMTWGDGLAALVGRRWGRHPYQLWGEKKSWEGSLTMALVSWLVGGLVLGTLGLGWAVTWGVALGVAIAATALEACSKLGIDNLTVPLGSAALGFWLWSWLPWAGG</sequence>
<dbReference type="Proteomes" id="UP000034681">
    <property type="component" value="Unassembled WGS sequence"/>
</dbReference>
<dbReference type="InterPro" id="IPR037997">
    <property type="entry name" value="Dgk1-like"/>
</dbReference>
<dbReference type="EMBL" id="AJTX02000002">
    <property type="protein sequence ID" value="KKJ01321.1"/>
    <property type="molecule type" value="Genomic_DNA"/>
</dbReference>
<name>A0A0M2PY27_PROHO</name>
<dbReference type="GO" id="GO:0004143">
    <property type="term" value="F:ATP-dependent diacylglycerol kinase activity"/>
    <property type="evidence" value="ECO:0007669"/>
    <property type="project" value="InterPro"/>
</dbReference>
<keyword evidence="2" id="KW-0808">Transferase</keyword>
<dbReference type="STRING" id="317619.GCA_000332315_03776"/>
<feature type="transmembrane region" description="Helical" evidence="1">
    <location>
        <begin position="99"/>
        <end position="117"/>
    </location>
</feature>
<keyword evidence="2" id="KW-0548">Nucleotidyltransferase</keyword>
<dbReference type="PANTHER" id="PTHR31303">
    <property type="entry name" value="CTP-DEPENDENT DIACYLGLYCEROL KINASE 1"/>
    <property type="match status" value="1"/>
</dbReference>
<gene>
    <name evidence="2" type="ORF">PROH_02905</name>
</gene>
<dbReference type="PANTHER" id="PTHR31303:SF1">
    <property type="entry name" value="CTP-DEPENDENT DIACYLGLYCEROL KINASE 1"/>
    <property type="match status" value="1"/>
</dbReference>
<dbReference type="eggNOG" id="COG0170">
    <property type="taxonomic scope" value="Bacteria"/>
</dbReference>
<keyword evidence="1" id="KW-1133">Transmembrane helix</keyword>
<keyword evidence="1" id="KW-0812">Transmembrane</keyword>
<organism evidence="2 3">
    <name type="scientific">Prochlorothrix hollandica PCC 9006 = CALU 1027</name>
    <dbReference type="NCBI Taxonomy" id="317619"/>
    <lineage>
        <taxon>Bacteria</taxon>
        <taxon>Bacillati</taxon>
        <taxon>Cyanobacteriota</taxon>
        <taxon>Cyanophyceae</taxon>
        <taxon>Prochlorotrichales</taxon>
        <taxon>Prochlorotrichaceae</taxon>
        <taxon>Prochlorothrix</taxon>
    </lineage>
</organism>
<evidence type="ECO:0000313" key="2">
    <source>
        <dbReference type="EMBL" id="KKJ01321.1"/>
    </source>
</evidence>
<keyword evidence="1" id="KW-0472">Membrane</keyword>
<feature type="transmembrane region" description="Helical" evidence="1">
    <location>
        <begin position="123"/>
        <end position="142"/>
    </location>
</feature>
<feature type="transmembrane region" description="Helical" evidence="1">
    <location>
        <begin position="12"/>
        <end position="30"/>
    </location>
</feature>
<evidence type="ECO:0000313" key="3">
    <source>
        <dbReference type="Proteomes" id="UP000034681"/>
    </source>
</evidence>
<comment type="caution">
    <text evidence="2">The sequence shown here is derived from an EMBL/GenBank/DDBJ whole genome shotgun (WGS) entry which is preliminary data.</text>
</comment>
<evidence type="ECO:0000256" key="1">
    <source>
        <dbReference type="SAM" id="Phobius"/>
    </source>
</evidence>
<keyword evidence="3" id="KW-1185">Reference proteome</keyword>